<dbReference type="AlphaFoldDB" id="A0A850H6G3"/>
<dbReference type="Gene3D" id="1.25.40.10">
    <property type="entry name" value="Tetratricopeptide repeat domain"/>
    <property type="match status" value="2"/>
</dbReference>
<dbReference type="SUPFAM" id="SSF48452">
    <property type="entry name" value="TPR-like"/>
    <property type="match status" value="2"/>
</dbReference>
<evidence type="ECO:0000313" key="1">
    <source>
        <dbReference type="EMBL" id="NVD45752.1"/>
    </source>
</evidence>
<reference evidence="1 2" key="1">
    <citation type="submission" date="2020-06" db="EMBL/GenBank/DDBJ databases">
        <title>Altererythrobacter sp. HHU K3-1.</title>
        <authorList>
            <person name="Zhang D."/>
            <person name="Xue H."/>
        </authorList>
    </citation>
    <scope>NUCLEOTIDE SEQUENCE [LARGE SCALE GENOMIC DNA]</scope>
    <source>
        <strain evidence="1 2">HHU K3-1</strain>
    </source>
</reference>
<organism evidence="1 2">
    <name type="scientific">Qipengyuania atrilutea</name>
    <dbReference type="NCBI Taxonomy" id="2744473"/>
    <lineage>
        <taxon>Bacteria</taxon>
        <taxon>Pseudomonadati</taxon>
        <taxon>Pseudomonadota</taxon>
        <taxon>Alphaproteobacteria</taxon>
        <taxon>Sphingomonadales</taxon>
        <taxon>Erythrobacteraceae</taxon>
        <taxon>Qipengyuania</taxon>
    </lineage>
</organism>
<name>A0A850H6G3_9SPHN</name>
<dbReference type="Proteomes" id="UP000561438">
    <property type="component" value="Unassembled WGS sequence"/>
</dbReference>
<keyword evidence="2" id="KW-1185">Reference proteome</keyword>
<gene>
    <name evidence="1" type="ORF">HUV48_12110</name>
</gene>
<dbReference type="RefSeq" id="WP_176268064.1">
    <property type="nucleotide sequence ID" value="NZ_JABWGV010000005.1"/>
</dbReference>
<evidence type="ECO:0008006" key="3">
    <source>
        <dbReference type="Google" id="ProtNLM"/>
    </source>
</evidence>
<evidence type="ECO:0000313" key="2">
    <source>
        <dbReference type="Proteomes" id="UP000561438"/>
    </source>
</evidence>
<dbReference type="Pfam" id="PF13432">
    <property type="entry name" value="TPR_16"/>
    <property type="match status" value="2"/>
</dbReference>
<proteinExistence type="predicted"/>
<dbReference type="InterPro" id="IPR011990">
    <property type="entry name" value="TPR-like_helical_dom_sf"/>
</dbReference>
<dbReference type="EMBL" id="JABWGV010000005">
    <property type="protein sequence ID" value="NVD45752.1"/>
    <property type="molecule type" value="Genomic_DNA"/>
</dbReference>
<accession>A0A850H6G3</accession>
<protein>
    <recommendedName>
        <fullName evidence="3">Tetratricopeptide repeat protein</fullName>
    </recommendedName>
</protein>
<comment type="caution">
    <text evidence="1">The sequence shown here is derived from an EMBL/GenBank/DDBJ whole genome shotgun (WGS) entry which is preliminary data.</text>
</comment>
<sequence length="553" mass="60031">MILVSGPCRFDLRISGSNKLEMIAIQLINFFRAKFSSAAKCVLPLALALSACADPAEKAAELGALAQSQLQNGDIASAQQTIAEAVSLRDDVVELQLLRGRIELAAESADTAYGAYYNALALDPVNSEALQAVSQLGLSTGNLKQSLDATDRILTMTPNQPNALLVRGLHALVKRRYNDAIEYAERLAATRQLDENARILKARALFLKGDSQGALSQVALQGEPEATDGGAPVSETIALTRLEIFREIRDAPRMEAEFDRLTVMRPGDLGLRLDQANFYYRRGNPGRAAEIMTEVLSNEEPDPGVANEAIRIFGEYGSADLSAAHWQRIAQNGDPRITSQVARYLVTTENYEAAAKLIGVLGGAERKALGARLQAAQGQTRDAIRSANELLSSDATNCDALVAKSVASLAERNFERSVRNGQQAMTECPNDIGAAIVTAQAYTGWEREAGARRVLQQAFANNPQSFVVAQANAEWLVGQDQNRSAVAVMRRFTRDSPASLRGWTYYGELCRQYQPSCATEARAGYANAEDRYGLDLPTGQLQPNGLFGRFVQR</sequence>